<name>A0A8X7V213_BRACI</name>
<reference evidence="2 3" key="1">
    <citation type="submission" date="2020-02" db="EMBL/GenBank/DDBJ databases">
        <authorList>
            <person name="Ma Q."/>
            <person name="Huang Y."/>
            <person name="Song X."/>
            <person name="Pei D."/>
        </authorList>
    </citation>
    <scope>NUCLEOTIDE SEQUENCE [LARGE SCALE GENOMIC DNA]</scope>
    <source>
        <strain evidence="2">Sxm20200214</strain>
        <tissue evidence="2">Leaf</tissue>
    </source>
</reference>
<dbReference type="Proteomes" id="UP000886595">
    <property type="component" value="Unassembled WGS sequence"/>
</dbReference>
<dbReference type="EMBL" id="JAAMPC010000009">
    <property type="protein sequence ID" value="KAG2296781.1"/>
    <property type="molecule type" value="Genomic_DNA"/>
</dbReference>
<gene>
    <name evidence="2" type="ORF">Bca52824_043450</name>
</gene>
<protein>
    <submittedName>
        <fullName evidence="2">Uncharacterized protein</fullName>
    </submittedName>
</protein>
<comment type="caution">
    <text evidence="2">The sequence shown here is derived from an EMBL/GenBank/DDBJ whole genome shotgun (WGS) entry which is preliminary data.</text>
</comment>
<evidence type="ECO:0000256" key="1">
    <source>
        <dbReference type="SAM" id="MobiDB-lite"/>
    </source>
</evidence>
<organism evidence="2 3">
    <name type="scientific">Brassica carinata</name>
    <name type="common">Ethiopian mustard</name>
    <name type="synonym">Abyssinian cabbage</name>
    <dbReference type="NCBI Taxonomy" id="52824"/>
    <lineage>
        <taxon>Eukaryota</taxon>
        <taxon>Viridiplantae</taxon>
        <taxon>Streptophyta</taxon>
        <taxon>Embryophyta</taxon>
        <taxon>Tracheophyta</taxon>
        <taxon>Spermatophyta</taxon>
        <taxon>Magnoliopsida</taxon>
        <taxon>eudicotyledons</taxon>
        <taxon>Gunneridae</taxon>
        <taxon>Pentapetalae</taxon>
        <taxon>rosids</taxon>
        <taxon>malvids</taxon>
        <taxon>Brassicales</taxon>
        <taxon>Brassicaceae</taxon>
        <taxon>Brassiceae</taxon>
        <taxon>Brassica</taxon>
    </lineage>
</organism>
<accession>A0A8X7V213</accession>
<sequence length="115" mass="12580">MADLTAKVSAVRGDETETRSSMIQPSHVVPVEEFQAASVKIEHRPGILGLGSSLIKGIGYFGVERASLYRQRDQMMEAARVPASTPTGGREGNFRTSSQPSWKLMKLVVALKFLM</sequence>
<keyword evidence="3" id="KW-1185">Reference proteome</keyword>
<evidence type="ECO:0000313" key="2">
    <source>
        <dbReference type="EMBL" id="KAG2296781.1"/>
    </source>
</evidence>
<evidence type="ECO:0000313" key="3">
    <source>
        <dbReference type="Proteomes" id="UP000886595"/>
    </source>
</evidence>
<proteinExistence type="predicted"/>
<dbReference type="AlphaFoldDB" id="A0A8X7V213"/>
<feature type="region of interest" description="Disordered" evidence="1">
    <location>
        <begin position="1"/>
        <end position="24"/>
    </location>
</feature>